<evidence type="ECO:0000256" key="5">
    <source>
        <dbReference type="SAM" id="MobiDB-lite"/>
    </source>
</evidence>
<feature type="transmembrane region" description="Helical" evidence="6">
    <location>
        <begin position="181"/>
        <end position="201"/>
    </location>
</feature>
<name>A0ABD0KQC7_9CAEN</name>
<feature type="transmembrane region" description="Helical" evidence="6">
    <location>
        <begin position="448"/>
        <end position="467"/>
    </location>
</feature>
<evidence type="ECO:0000313" key="9">
    <source>
        <dbReference type="Proteomes" id="UP001519460"/>
    </source>
</evidence>
<dbReference type="CDD" id="cd17317">
    <property type="entry name" value="MFS_SLC22"/>
    <property type="match status" value="1"/>
</dbReference>
<reference evidence="8 9" key="1">
    <citation type="journal article" date="2023" name="Sci. Data">
        <title>Genome assembly of the Korean intertidal mud-creeper Batillaria attramentaria.</title>
        <authorList>
            <person name="Patra A.K."/>
            <person name="Ho P.T."/>
            <person name="Jun S."/>
            <person name="Lee S.J."/>
            <person name="Kim Y."/>
            <person name="Won Y.J."/>
        </authorList>
    </citation>
    <scope>NUCLEOTIDE SEQUENCE [LARGE SCALE GENOMIC DNA]</scope>
    <source>
        <strain evidence="8">Wonlab-2016</strain>
    </source>
</reference>
<comment type="caution">
    <text evidence="8">The sequence shown here is derived from an EMBL/GenBank/DDBJ whole genome shotgun (WGS) entry which is preliminary data.</text>
</comment>
<dbReference type="InterPro" id="IPR011701">
    <property type="entry name" value="MFS"/>
</dbReference>
<feature type="transmembrane region" description="Helical" evidence="6">
    <location>
        <begin position="233"/>
        <end position="255"/>
    </location>
</feature>
<evidence type="ECO:0000313" key="8">
    <source>
        <dbReference type="EMBL" id="KAK7489264.1"/>
    </source>
</evidence>
<feature type="transmembrane region" description="Helical" evidence="6">
    <location>
        <begin position="596"/>
        <end position="615"/>
    </location>
</feature>
<dbReference type="InterPro" id="IPR036259">
    <property type="entry name" value="MFS_trans_sf"/>
</dbReference>
<feature type="compositionally biased region" description="Polar residues" evidence="5">
    <location>
        <begin position="379"/>
        <end position="408"/>
    </location>
</feature>
<evidence type="ECO:0000256" key="3">
    <source>
        <dbReference type="ARBA" id="ARBA00022989"/>
    </source>
</evidence>
<evidence type="ECO:0000256" key="4">
    <source>
        <dbReference type="ARBA" id="ARBA00023136"/>
    </source>
</evidence>
<evidence type="ECO:0000259" key="7">
    <source>
        <dbReference type="PROSITE" id="PS50850"/>
    </source>
</evidence>
<dbReference type="Pfam" id="PF07690">
    <property type="entry name" value="MFS_1"/>
    <property type="match status" value="1"/>
</dbReference>
<feature type="transmembrane region" description="Helical" evidence="6">
    <location>
        <begin position="267"/>
        <end position="289"/>
    </location>
</feature>
<feature type="region of interest" description="Disordered" evidence="5">
    <location>
        <begin position="379"/>
        <end position="428"/>
    </location>
</feature>
<feature type="transmembrane region" description="Helical" evidence="6">
    <location>
        <begin position="507"/>
        <end position="525"/>
    </location>
</feature>
<evidence type="ECO:0000256" key="2">
    <source>
        <dbReference type="ARBA" id="ARBA00022692"/>
    </source>
</evidence>
<feature type="transmembrane region" description="Helical" evidence="6">
    <location>
        <begin position="208"/>
        <end position="227"/>
    </location>
</feature>
<feature type="transmembrane region" description="Helical" evidence="6">
    <location>
        <begin position="479"/>
        <end position="500"/>
    </location>
</feature>
<dbReference type="InterPro" id="IPR020846">
    <property type="entry name" value="MFS_dom"/>
</dbReference>
<keyword evidence="2 6" id="KW-0812">Transmembrane</keyword>
<evidence type="ECO:0000256" key="1">
    <source>
        <dbReference type="ARBA" id="ARBA00004141"/>
    </source>
</evidence>
<dbReference type="EMBL" id="JACVVK020000140">
    <property type="protein sequence ID" value="KAK7489264.1"/>
    <property type="molecule type" value="Genomic_DNA"/>
</dbReference>
<comment type="subcellular location">
    <subcellularLocation>
        <location evidence="1">Membrane</location>
        <topology evidence="1">Multi-pass membrane protein</topology>
    </subcellularLocation>
</comment>
<keyword evidence="4 6" id="KW-0472">Membrane</keyword>
<gene>
    <name evidence="8" type="ORF">BaRGS_00019516</name>
</gene>
<protein>
    <recommendedName>
        <fullName evidence="7">Major facilitator superfamily (MFS) profile domain-containing protein</fullName>
    </recommendedName>
</protein>
<dbReference type="PROSITE" id="PS50850">
    <property type="entry name" value="MFS"/>
    <property type="match status" value="1"/>
</dbReference>
<dbReference type="PANTHER" id="PTHR24064">
    <property type="entry name" value="SOLUTE CARRIER FAMILY 22 MEMBER"/>
    <property type="match status" value="1"/>
</dbReference>
<dbReference type="PROSITE" id="PS00216">
    <property type="entry name" value="SUGAR_TRANSPORT_1"/>
    <property type="match status" value="1"/>
</dbReference>
<dbReference type="AlphaFoldDB" id="A0ABD0KQC7"/>
<sequence>MAPGKVNVDDIQLELGSGRFQLLAFIVLGLIYSRGAWHVFGIMFLAGDPGHKCALPSQAEEMAPNASGFPSHSDTISHNGYHKDEDRTGSHMLNRTGEDQMVTPEIDLGSNMLYAFQGDSVMVSRANWTANTCDVSYITANGSSVRLASECPYGWSYGSQFEATVLSEWDLVCSQNFLVELSITVFMVGATVGAMLILPLADRFGRKSVMLACLFCQAAVGSATAFVDNYILFTVLRFVVGMLNIGVGLSSFVLVTETFPAKQRTVVSIAFQIFWAVGVMTVAGFGHLVRNWRHLELLLSLPNLLALPCYWLLPESLPWLVSRNRLIDAENAISKIAKVNGKKDINARALLSSHTVSDDSSAASLVSNNSQETFKMGETVNTPQGKCTQDSGLCQEGSASLSEQTGTEKTPENENPGMNEARKEKPENRQMSQLQLVVELFSNGRMRLYCCVMFFLFFVNSLGYFGISFSAPVLHGNPFVNLCILGAVEIPADIICILVSERMGRRYPNAVFLLLCGIANIVALFTPDHLVFLKLAFVMLGKFAITASYSTVYLYSAEIFPTAVRNQAMGMSSVFENIGSISAPFIVHAAKTLPHLPLVIFGVLSMAGATVTLLLPETHNRPLPQTVNEITEWGYERNTNNEL</sequence>
<feature type="domain" description="Major facilitator superfamily (MFS) profile" evidence="7">
    <location>
        <begin position="120"/>
        <end position="620"/>
    </location>
</feature>
<dbReference type="GO" id="GO:0016020">
    <property type="term" value="C:membrane"/>
    <property type="evidence" value="ECO:0007669"/>
    <property type="project" value="UniProtKB-SubCell"/>
</dbReference>
<feature type="transmembrane region" description="Helical" evidence="6">
    <location>
        <begin position="531"/>
        <end position="556"/>
    </location>
</feature>
<feature type="transmembrane region" description="Helical" evidence="6">
    <location>
        <begin position="22"/>
        <end position="46"/>
    </location>
</feature>
<accession>A0ABD0KQC7</accession>
<evidence type="ECO:0000256" key="6">
    <source>
        <dbReference type="SAM" id="Phobius"/>
    </source>
</evidence>
<organism evidence="8 9">
    <name type="scientific">Batillaria attramentaria</name>
    <dbReference type="NCBI Taxonomy" id="370345"/>
    <lineage>
        <taxon>Eukaryota</taxon>
        <taxon>Metazoa</taxon>
        <taxon>Spiralia</taxon>
        <taxon>Lophotrochozoa</taxon>
        <taxon>Mollusca</taxon>
        <taxon>Gastropoda</taxon>
        <taxon>Caenogastropoda</taxon>
        <taxon>Sorbeoconcha</taxon>
        <taxon>Cerithioidea</taxon>
        <taxon>Batillariidae</taxon>
        <taxon>Batillaria</taxon>
    </lineage>
</organism>
<dbReference type="SUPFAM" id="SSF103473">
    <property type="entry name" value="MFS general substrate transporter"/>
    <property type="match status" value="1"/>
</dbReference>
<proteinExistence type="predicted"/>
<dbReference type="Proteomes" id="UP001519460">
    <property type="component" value="Unassembled WGS sequence"/>
</dbReference>
<keyword evidence="9" id="KW-1185">Reference proteome</keyword>
<dbReference type="Gene3D" id="1.20.1250.20">
    <property type="entry name" value="MFS general substrate transporter like domains"/>
    <property type="match status" value="1"/>
</dbReference>
<keyword evidence="3 6" id="KW-1133">Transmembrane helix</keyword>
<dbReference type="InterPro" id="IPR005829">
    <property type="entry name" value="Sugar_transporter_CS"/>
</dbReference>